<dbReference type="OrthoDB" id="2378357at2759"/>
<keyword evidence="3" id="KW-0175">Coiled coil</keyword>
<evidence type="ECO:0000256" key="2">
    <source>
        <dbReference type="ARBA" id="ARBA00019580"/>
    </source>
</evidence>
<sequence length="137" mass="16134">MTQYKPNYETVFEDAVHVFDTIFHHPKENLERETSFIVDEFETIRQDREPENLKRSLESLKAAQEELKSLRVDADTKLEEHRKNVKEISENLYTLKSAVDVAEANYRILDGAKVSESNKKKHYCLSLSKSDNNWTWI</sequence>
<proteinExistence type="inferred from homology"/>
<evidence type="ECO:0000313" key="5">
    <source>
        <dbReference type="Proteomes" id="UP000193498"/>
    </source>
</evidence>
<dbReference type="EMBL" id="MCFE01000127">
    <property type="protein sequence ID" value="ORX97730.1"/>
    <property type="molecule type" value="Genomic_DNA"/>
</dbReference>
<comment type="caution">
    <text evidence="4">The sequence shown here is derived from an EMBL/GenBank/DDBJ whole genome shotgun (WGS) entry which is preliminary data.</text>
</comment>
<dbReference type="GO" id="GO:0031083">
    <property type="term" value="C:BLOC-1 complex"/>
    <property type="evidence" value="ECO:0007669"/>
    <property type="project" value="InterPro"/>
</dbReference>
<protein>
    <recommendedName>
        <fullName evidence="2">Biogenesis of lysosome-related organelles complex 1 subunit 5</fullName>
    </recommendedName>
</protein>
<feature type="coiled-coil region" evidence="3">
    <location>
        <begin position="53"/>
        <end position="98"/>
    </location>
</feature>
<dbReference type="GO" id="GO:0030133">
    <property type="term" value="C:transport vesicle"/>
    <property type="evidence" value="ECO:0007669"/>
    <property type="project" value="InterPro"/>
</dbReference>
<organism evidence="4 5">
    <name type="scientific">Basidiobolus meristosporus CBS 931.73</name>
    <dbReference type="NCBI Taxonomy" id="1314790"/>
    <lineage>
        <taxon>Eukaryota</taxon>
        <taxon>Fungi</taxon>
        <taxon>Fungi incertae sedis</taxon>
        <taxon>Zoopagomycota</taxon>
        <taxon>Entomophthoromycotina</taxon>
        <taxon>Basidiobolomycetes</taxon>
        <taxon>Basidiobolales</taxon>
        <taxon>Basidiobolaceae</taxon>
        <taxon>Basidiobolus</taxon>
    </lineage>
</organism>
<evidence type="ECO:0000256" key="3">
    <source>
        <dbReference type="SAM" id="Coils"/>
    </source>
</evidence>
<name>A0A1Y1YI70_9FUNG</name>
<dbReference type="InterPro" id="IPR017243">
    <property type="entry name" value="Bloc1s5"/>
</dbReference>
<evidence type="ECO:0000313" key="4">
    <source>
        <dbReference type="EMBL" id="ORX97730.1"/>
    </source>
</evidence>
<dbReference type="AlphaFoldDB" id="A0A1Y1YI70"/>
<reference evidence="4 5" key="1">
    <citation type="submission" date="2016-07" db="EMBL/GenBank/DDBJ databases">
        <title>Pervasive Adenine N6-methylation of Active Genes in Fungi.</title>
        <authorList>
            <consortium name="DOE Joint Genome Institute"/>
            <person name="Mondo S.J."/>
            <person name="Dannebaum R.O."/>
            <person name="Kuo R.C."/>
            <person name="Labutti K."/>
            <person name="Haridas S."/>
            <person name="Kuo A."/>
            <person name="Salamov A."/>
            <person name="Ahrendt S.R."/>
            <person name="Lipzen A."/>
            <person name="Sullivan W."/>
            <person name="Andreopoulos W.B."/>
            <person name="Clum A."/>
            <person name="Lindquist E."/>
            <person name="Daum C."/>
            <person name="Ramamoorthy G.K."/>
            <person name="Gryganskyi A."/>
            <person name="Culley D."/>
            <person name="Magnuson J.K."/>
            <person name="James T.Y."/>
            <person name="O'Malley M.A."/>
            <person name="Stajich J.E."/>
            <person name="Spatafora J.W."/>
            <person name="Visel A."/>
            <person name="Grigoriev I.V."/>
        </authorList>
    </citation>
    <scope>NUCLEOTIDE SEQUENCE [LARGE SCALE GENOMIC DNA]</scope>
    <source>
        <strain evidence="4 5">CBS 931.73</strain>
    </source>
</reference>
<dbReference type="InParanoid" id="A0A1Y1YI70"/>
<dbReference type="Proteomes" id="UP000193498">
    <property type="component" value="Unassembled WGS sequence"/>
</dbReference>
<keyword evidence="5" id="KW-1185">Reference proteome</keyword>
<dbReference type="Pfam" id="PF14942">
    <property type="entry name" value="Muted"/>
    <property type="match status" value="1"/>
</dbReference>
<gene>
    <name evidence="4" type="ORF">K493DRAFT_349867</name>
</gene>
<comment type="similarity">
    <text evidence="1">Belongs to the BLOC1S5 family.</text>
</comment>
<evidence type="ECO:0000256" key="1">
    <source>
        <dbReference type="ARBA" id="ARBA00010754"/>
    </source>
</evidence>
<accession>A0A1Y1YI70</accession>